<evidence type="ECO:0000313" key="3">
    <source>
        <dbReference type="EMBL" id="MDD1791513.1"/>
    </source>
</evidence>
<name>A0ABT5QU25_9GAMM</name>
<comment type="caution">
    <text evidence="3">The sequence shown here is derived from an EMBL/GenBank/DDBJ whole genome shotgun (WGS) entry which is preliminary data.</text>
</comment>
<dbReference type="InterPro" id="IPR002104">
    <property type="entry name" value="Integrase_catalytic"/>
</dbReference>
<dbReference type="RefSeq" id="WP_274162474.1">
    <property type="nucleotide sequence ID" value="NZ_JAJUBC010000001.1"/>
</dbReference>
<dbReference type="Pfam" id="PF00589">
    <property type="entry name" value="Phage_integrase"/>
    <property type="match status" value="1"/>
</dbReference>
<dbReference type="EMBL" id="JAJUBC010000001">
    <property type="protein sequence ID" value="MDD1791513.1"/>
    <property type="molecule type" value="Genomic_DNA"/>
</dbReference>
<evidence type="ECO:0000259" key="2">
    <source>
        <dbReference type="Pfam" id="PF00589"/>
    </source>
</evidence>
<gene>
    <name evidence="3" type="ORF">LRP50_00005</name>
</gene>
<dbReference type="InterPro" id="IPR013762">
    <property type="entry name" value="Integrase-like_cat_sf"/>
</dbReference>
<dbReference type="InterPro" id="IPR011010">
    <property type="entry name" value="DNA_brk_join_enz"/>
</dbReference>
<feature type="non-terminal residue" evidence="3">
    <location>
        <position position="1"/>
    </location>
</feature>
<dbReference type="Proteomes" id="UP001149400">
    <property type="component" value="Unassembled WGS sequence"/>
</dbReference>
<accession>A0ABT5QU25</accession>
<dbReference type="SUPFAM" id="SSF56349">
    <property type="entry name" value="DNA breaking-rejoining enzymes"/>
    <property type="match status" value="1"/>
</dbReference>
<dbReference type="Gene3D" id="1.10.443.10">
    <property type="entry name" value="Intergrase catalytic core"/>
    <property type="match status" value="1"/>
</dbReference>
<evidence type="ECO:0000256" key="1">
    <source>
        <dbReference type="ARBA" id="ARBA00023172"/>
    </source>
</evidence>
<sequence>YDVLEFVLYMSQKKYGFEFPDLPHLVALSQDKPVITPSGFIAASHGKFLYELMREESVRPTNLQSVHYIAGRLFVSLMLYDGIIKKKTLEAMLASSRKGWREIDGELYFVDDTVQVFPCKVTRLWLNQYWLHQLSSHKSISFDRSIADFYAHHNLRIGKSAFTKLRQIARVALVLNLNPAAQSMAFGTLKYTPLPEHVLQRLIVSLPCSAINTVKPSSSMTHRNWRKWQNQIKMGYQDYEVSLESQLGQLKNTVLYPLSMVLQESCKPVANDIQNWLDENSNLTKMPWLWLIISWSWKLIIYGNVKKNLRVDTVRKYVNAIATPFLTEFSNTDPQKMDDDIWCEKLNNVIEQISNGQSKQYVHYFARYLSASGHFSTAVFENLDATSVNGRVDANLVVPKDVSYLLDYLRTLHGEIYDIARLILCMGFYSGLRRGEAGGLKTKDIDRWMSDVVLFVRRNHKRNLKSSSSRRNLYIHHLWPSQEIELLLLRLHKRGGRKEDLLFPDQDVLADAFDLITMLLKKVTGDHSLRFHHLRHGFANLIWLCLNRHSIKQIPDWLENSYQEYSTIAAAERIQKMLGVSAYGRKRLMVLSELLGHQHHATTVGSYIHIQSLLMPMLQHHIPSVRAYKAILGQACSSELHHDEECWEEALRCPEPSVVRVGVVPFSQIERAEIESPLTMTSVLQILHRLSQQETCAKIANDLSLSSRAVTGLRTLVRSLENTRVGNSKSKIQIIAMKQRDSKKANLIVRLADAFDRKIDPKISFCYVESAALLAHCTTPSKDWQIRTDDINSIQSFLKLLVWLGINKDHFKVKWFLPRLERLHGQERAELLLALRNEVYETLNEVKPENIEIRALEQQRHDIEVLNQGKVTDEGRFLSDKKIGIFALSVVRMKTYRGGGYHWFDNPRRSEVIPAFVQLIHLWSEARFAYYDSSDPGNTHLFKAFEEAKG</sequence>
<organism evidence="3 4">
    <name type="scientific">Enterovibrio gelatinilyticus</name>
    <dbReference type="NCBI Taxonomy" id="2899819"/>
    <lineage>
        <taxon>Bacteria</taxon>
        <taxon>Pseudomonadati</taxon>
        <taxon>Pseudomonadota</taxon>
        <taxon>Gammaproteobacteria</taxon>
        <taxon>Vibrionales</taxon>
        <taxon>Vibrionaceae</taxon>
        <taxon>Enterovibrio</taxon>
    </lineage>
</organism>
<keyword evidence="1" id="KW-0233">DNA recombination</keyword>
<keyword evidence="4" id="KW-1185">Reference proteome</keyword>
<feature type="domain" description="Tyr recombinase" evidence="2">
    <location>
        <begin position="400"/>
        <end position="540"/>
    </location>
</feature>
<evidence type="ECO:0000313" key="4">
    <source>
        <dbReference type="Proteomes" id="UP001149400"/>
    </source>
</evidence>
<protein>
    <recommendedName>
        <fullName evidence="2">Tyr recombinase domain-containing protein</fullName>
    </recommendedName>
</protein>
<reference evidence="3" key="1">
    <citation type="submission" date="2021-12" db="EMBL/GenBank/DDBJ databases">
        <title>Enterovibrio ZSDZ35 sp. nov. and Enterovibrio ZSDZ42 sp. nov., isolated from coastal seawater in Qingdao.</title>
        <authorList>
            <person name="Zhang P."/>
        </authorList>
    </citation>
    <scope>NUCLEOTIDE SEQUENCE</scope>
    <source>
        <strain evidence="3">ZSDZ42</strain>
    </source>
</reference>
<proteinExistence type="predicted"/>